<accession>A0ABT2MBH0</accession>
<keyword evidence="4 7" id="KW-0560">Oxidoreductase</keyword>
<dbReference type="Pfam" id="PF00067">
    <property type="entry name" value="p450"/>
    <property type="match status" value="1"/>
</dbReference>
<dbReference type="PROSITE" id="PS00086">
    <property type="entry name" value="CYTOCHROME_P450"/>
    <property type="match status" value="1"/>
</dbReference>
<dbReference type="Gene3D" id="1.10.630.10">
    <property type="entry name" value="Cytochrome P450"/>
    <property type="match status" value="1"/>
</dbReference>
<keyword evidence="5 7" id="KW-0408">Iron</keyword>
<comment type="similarity">
    <text evidence="1 7">Belongs to the cytochrome P450 family.</text>
</comment>
<dbReference type="InterPro" id="IPR017972">
    <property type="entry name" value="Cyt_P450_CS"/>
</dbReference>
<gene>
    <name evidence="8" type="ORF">N4S67_12755</name>
</gene>
<evidence type="ECO:0000313" key="8">
    <source>
        <dbReference type="EMBL" id="MCT7659291.1"/>
    </source>
</evidence>
<evidence type="ECO:0000256" key="2">
    <source>
        <dbReference type="ARBA" id="ARBA00022617"/>
    </source>
</evidence>
<evidence type="ECO:0000256" key="6">
    <source>
        <dbReference type="ARBA" id="ARBA00023033"/>
    </source>
</evidence>
<organism evidence="8 9">
    <name type="scientific">Mycobacterium deserti</name>
    <dbReference type="NCBI Taxonomy" id="2978347"/>
    <lineage>
        <taxon>Bacteria</taxon>
        <taxon>Bacillati</taxon>
        <taxon>Actinomycetota</taxon>
        <taxon>Actinomycetes</taxon>
        <taxon>Mycobacteriales</taxon>
        <taxon>Mycobacteriaceae</taxon>
        <taxon>Mycobacterium</taxon>
    </lineage>
</organism>
<dbReference type="CDD" id="cd20629">
    <property type="entry name" value="P450_pinF1-like"/>
    <property type="match status" value="1"/>
</dbReference>
<keyword evidence="6 7" id="KW-0503">Monooxygenase</keyword>
<dbReference type="SUPFAM" id="SSF48264">
    <property type="entry name" value="Cytochrome P450"/>
    <property type="match status" value="1"/>
</dbReference>
<dbReference type="Proteomes" id="UP001206639">
    <property type="component" value="Unassembled WGS sequence"/>
</dbReference>
<keyword evidence="9" id="KW-1185">Reference proteome</keyword>
<dbReference type="InterPro" id="IPR002397">
    <property type="entry name" value="Cyt_P450_B"/>
</dbReference>
<proteinExistence type="inferred from homology"/>
<evidence type="ECO:0000313" key="9">
    <source>
        <dbReference type="Proteomes" id="UP001206639"/>
    </source>
</evidence>
<dbReference type="PRINTS" id="PR00359">
    <property type="entry name" value="BP450"/>
</dbReference>
<evidence type="ECO:0000256" key="5">
    <source>
        <dbReference type="ARBA" id="ARBA00023004"/>
    </source>
</evidence>
<evidence type="ECO:0000256" key="7">
    <source>
        <dbReference type="RuleBase" id="RU000461"/>
    </source>
</evidence>
<keyword evidence="2 7" id="KW-0349">Heme</keyword>
<dbReference type="InterPro" id="IPR001128">
    <property type="entry name" value="Cyt_P450"/>
</dbReference>
<dbReference type="PANTHER" id="PTHR46696:SF3">
    <property type="entry name" value="PULCHERRIMINIC ACID SYNTHASE"/>
    <property type="match status" value="1"/>
</dbReference>
<dbReference type="InterPro" id="IPR036396">
    <property type="entry name" value="Cyt_P450_sf"/>
</dbReference>
<dbReference type="PANTHER" id="PTHR46696">
    <property type="entry name" value="P450, PUTATIVE (EUROFUNG)-RELATED"/>
    <property type="match status" value="1"/>
</dbReference>
<evidence type="ECO:0000256" key="1">
    <source>
        <dbReference type="ARBA" id="ARBA00010617"/>
    </source>
</evidence>
<evidence type="ECO:0000256" key="3">
    <source>
        <dbReference type="ARBA" id="ARBA00022723"/>
    </source>
</evidence>
<protein>
    <submittedName>
        <fullName evidence="8">Cytochrome P450</fullName>
    </submittedName>
</protein>
<evidence type="ECO:0000256" key="4">
    <source>
        <dbReference type="ARBA" id="ARBA00023002"/>
    </source>
</evidence>
<reference evidence="9" key="1">
    <citation type="submission" date="2023-07" db="EMBL/GenBank/DDBJ databases">
        <authorList>
            <person name="Deng Y."/>
            <person name="Zhang Y.-Q."/>
        </authorList>
    </citation>
    <scope>NUCLEOTIDE SEQUENCE [LARGE SCALE GENOMIC DNA]</scope>
    <source>
        <strain evidence="9">CPCC 205710</strain>
    </source>
</reference>
<dbReference type="EMBL" id="JAODWD010000003">
    <property type="protein sequence ID" value="MCT7659291.1"/>
    <property type="molecule type" value="Genomic_DNA"/>
</dbReference>
<comment type="caution">
    <text evidence="8">The sequence shown here is derived from an EMBL/GenBank/DDBJ whole genome shotgun (WGS) entry which is preliminary data.</text>
</comment>
<sequence length="417" mass="46141">MSDLFDDLEDFGAFDDAISGDVRDPYTELARIRREEPVQRLETSGALPHEESLPMFIVYRHEDVQQMLRDNETFSSAAVIAAFGPVLGENVMLGMDEPIHGRLRGLVSKAFAQKSLARWENELVARVANGLIDKFASKGRADLVKEFTFDYPSQIIAGLLGLPEEDYPQFQRWSISLLSWLMNPERGLAASAALCDYFAPILEARRAQPRDDLISALAAAEIDGEKLADEEIFSFLRLLLPAGVETTYRSLGSLLLALLSNADQLDAIRADRSLLPQAIEEGVRWEPPLLTITRVATKDTVLGGVAIPAGATVMPMLGSATHQEDRFPDPDKFDIFRQQKSNLAWGHGVHVCLGMHLARLEMRTAVNLLLDRLPNLRLDPEGDDPHIRGQVFRSPTSVPVLFDAVSSARPTETGSDQ</sequence>
<name>A0ABT2MBH0_9MYCO</name>
<keyword evidence="3 7" id="KW-0479">Metal-binding</keyword>
<dbReference type="RefSeq" id="WP_260993342.1">
    <property type="nucleotide sequence ID" value="NZ_JAODWD010000003.1"/>
</dbReference>